<feature type="domain" description="Rhodopsin" evidence="8">
    <location>
        <begin position="52"/>
        <end position="297"/>
    </location>
</feature>
<dbReference type="PANTHER" id="PTHR33048:SF47">
    <property type="entry name" value="INTEGRAL MEMBRANE PROTEIN-RELATED"/>
    <property type="match status" value="1"/>
</dbReference>
<evidence type="ECO:0000313" key="10">
    <source>
        <dbReference type="Proteomes" id="UP000030651"/>
    </source>
</evidence>
<evidence type="ECO:0000256" key="2">
    <source>
        <dbReference type="ARBA" id="ARBA00022692"/>
    </source>
</evidence>
<dbReference type="InterPro" id="IPR052337">
    <property type="entry name" value="SAT4-like"/>
</dbReference>
<dbReference type="HOGENOM" id="CLU_028200_12_4_1"/>
<dbReference type="eggNOG" id="ENOG502SIFD">
    <property type="taxonomic scope" value="Eukaryota"/>
</dbReference>
<accession>W3XK09</accession>
<organism evidence="9 10">
    <name type="scientific">Pestalotiopsis fici (strain W106-1 / CGMCC3.15140)</name>
    <dbReference type="NCBI Taxonomy" id="1229662"/>
    <lineage>
        <taxon>Eukaryota</taxon>
        <taxon>Fungi</taxon>
        <taxon>Dikarya</taxon>
        <taxon>Ascomycota</taxon>
        <taxon>Pezizomycotina</taxon>
        <taxon>Sordariomycetes</taxon>
        <taxon>Xylariomycetidae</taxon>
        <taxon>Amphisphaeriales</taxon>
        <taxon>Sporocadaceae</taxon>
        <taxon>Pestalotiopsis</taxon>
    </lineage>
</organism>
<keyword evidence="2 7" id="KW-0812">Transmembrane</keyword>
<comment type="subcellular location">
    <subcellularLocation>
        <location evidence="1">Membrane</location>
        <topology evidence="1">Multi-pass membrane protein</topology>
    </subcellularLocation>
</comment>
<dbReference type="PANTHER" id="PTHR33048">
    <property type="entry name" value="PTH11-LIKE INTEGRAL MEMBRANE PROTEIN (AFU_ORTHOLOGUE AFUA_5G11245)"/>
    <property type="match status" value="1"/>
</dbReference>
<keyword evidence="10" id="KW-1185">Reference proteome</keyword>
<sequence>MANVTAAGFLDSPALTPPDGVIPNFSNPPNMNDYAFATLWICASLSSIVVALRIYTRFFLLKSPHLGDYVLVIAWALYLTEIGFIYKVGEKPGLFVHQWDIRVRDLPDFLHLSFLATELFIAFSSMIKTAICLEWLHLFCPTGHHNFVFWASWLVLWVNAILCVITTILDNIACTPYERKWNILLPGSCNRIDTPTLFMINGTFNLVIDVAIFIIPQKTIWSLNLPARMKLGTSTVFAIGLFACGAAAGRLIMTIKTATSKPVGDITYSFSPVVVCGLVEGLCGILVLCLPALPKLFGAMNAAQIIVSIRSWSPITRLQRSKEDPQTLWPSSHEFQHINRPGSQSPSKESGDPKHITYDSYPRLETAILRTTSFGAEESYDVDVAKRIHQTRHPWF</sequence>
<name>W3XK09_PESFW</name>
<dbReference type="OMA" id="YIRICVW"/>
<dbReference type="RefSeq" id="XP_007826935.1">
    <property type="nucleotide sequence ID" value="XM_007828744.1"/>
</dbReference>
<feature type="transmembrane region" description="Helical" evidence="7">
    <location>
        <begin position="196"/>
        <end position="215"/>
    </location>
</feature>
<keyword evidence="4 7" id="KW-0472">Membrane</keyword>
<evidence type="ECO:0000256" key="6">
    <source>
        <dbReference type="SAM" id="MobiDB-lite"/>
    </source>
</evidence>
<evidence type="ECO:0000256" key="4">
    <source>
        <dbReference type="ARBA" id="ARBA00023136"/>
    </source>
</evidence>
<dbReference type="OrthoDB" id="2496787at2759"/>
<feature type="transmembrane region" description="Helical" evidence="7">
    <location>
        <begin position="34"/>
        <end position="54"/>
    </location>
</feature>
<dbReference type="AlphaFoldDB" id="W3XK09"/>
<dbReference type="GeneID" id="19265176"/>
<dbReference type="GO" id="GO:0016020">
    <property type="term" value="C:membrane"/>
    <property type="evidence" value="ECO:0007669"/>
    <property type="project" value="UniProtKB-SubCell"/>
</dbReference>
<evidence type="ECO:0000313" key="9">
    <source>
        <dbReference type="EMBL" id="ETS86335.1"/>
    </source>
</evidence>
<proteinExistence type="inferred from homology"/>
<feature type="transmembrane region" description="Helical" evidence="7">
    <location>
        <begin position="147"/>
        <end position="169"/>
    </location>
</feature>
<evidence type="ECO:0000256" key="5">
    <source>
        <dbReference type="ARBA" id="ARBA00038359"/>
    </source>
</evidence>
<feature type="transmembrane region" description="Helical" evidence="7">
    <location>
        <begin position="109"/>
        <end position="127"/>
    </location>
</feature>
<gene>
    <name evidence="9" type="ORF">PFICI_00163</name>
</gene>
<feature type="transmembrane region" description="Helical" evidence="7">
    <location>
        <begin position="66"/>
        <end position="89"/>
    </location>
</feature>
<dbReference type="EMBL" id="KI912109">
    <property type="protein sequence ID" value="ETS86335.1"/>
    <property type="molecule type" value="Genomic_DNA"/>
</dbReference>
<reference evidence="10" key="1">
    <citation type="journal article" date="2015" name="BMC Genomics">
        <title>Genomic and transcriptomic analysis of the endophytic fungus Pestalotiopsis fici reveals its lifestyle and high potential for synthesis of natural products.</title>
        <authorList>
            <person name="Wang X."/>
            <person name="Zhang X."/>
            <person name="Liu L."/>
            <person name="Xiang M."/>
            <person name="Wang W."/>
            <person name="Sun X."/>
            <person name="Che Y."/>
            <person name="Guo L."/>
            <person name="Liu G."/>
            <person name="Guo L."/>
            <person name="Wang C."/>
            <person name="Yin W.B."/>
            <person name="Stadler M."/>
            <person name="Zhang X."/>
            <person name="Liu X."/>
        </authorList>
    </citation>
    <scope>NUCLEOTIDE SEQUENCE [LARGE SCALE GENOMIC DNA]</scope>
    <source>
        <strain evidence="10">W106-1 / CGMCC3.15140</strain>
    </source>
</reference>
<feature type="transmembrane region" description="Helical" evidence="7">
    <location>
        <begin position="236"/>
        <end position="255"/>
    </location>
</feature>
<evidence type="ECO:0000259" key="8">
    <source>
        <dbReference type="Pfam" id="PF20684"/>
    </source>
</evidence>
<dbReference type="Pfam" id="PF20684">
    <property type="entry name" value="Fung_rhodopsin"/>
    <property type="match status" value="1"/>
</dbReference>
<evidence type="ECO:0000256" key="1">
    <source>
        <dbReference type="ARBA" id="ARBA00004141"/>
    </source>
</evidence>
<evidence type="ECO:0000256" key="3">
    <source>
        <dbReference type="ARBA" id="ARBA00022989"/>
    </source>
</evidence>
<evidence type="ECO:0000256" key="7">
    <source>
        <dbReference type="SAM" id="Phobius"/>
    </source>
</evidence>
<feature type="region of interest" description="Disordered" evidence="6">
    <location>
        <begin position="323"/>
        <end position="358"/>
    </location>
</feature>
<keyword evidence="3 7" id="KW-1133">Transmembrane helix</keyword>
<protein>
    <recommendedName>
        <fullName evidence="8">Rhodopsin domain-containing protein</fullName>
    </recommendedName>
</protein>
<dbReference type="InterPro" id="IPR049326">
    <property type="entry name" value="Rhodopsin_dom_fungi"/>
</dbReference>
<dbReference type="KEGG" id="pfy:PFICI_00163"/>
<feature type="transmembrane region" description="Helical" evidence="7">
    <location>
        <begin position="267"/>
        <end position="290"/>
    </location>
</feature>
<dbReference type="Proteomes" id="UP000030651">
    <property type="component" value="Unassembled WGS sequence"/>
</dbReference>
<comment type="similarity">
    <text evidence="5">Belongs to the SAT4 family.</text>
</comment>
<dbReference type="InParanoid" id="W3XK09"/>